<name>A0AAN9V084_9PEZI</name>
<evidence type="ECO:0000256" key="1">
    <source>
        <dbReference type="ARBA" id="ARBA00001933"/>
    </source>
</evidence>
<dbReference type="CDD" id="cd00610">
    <property type="entry name" value="OAT_like"/>
    <property type="match status" value="1"/>
</dbReference>
<dbReference type="Gene3D" id="3.90.1150.10">
    <property type="entry name" value="Aspartate Aminotransferase, domain 1"/>
    <property type="match status" value="1"/>
</dbReference>
<dbReference type="FunFam" id="3.40.640.10:FF:000004">
    <property type="entry name" value="Acetylornithine aminotransferase"/>
    <property type="match status" value="1"/>
</dbReference>
<reference evidence="5 6" key="1">
    <citation type="submission" date="2024-02" db="EMBL/GenBank/DDBJ databases">
        <title>De novo assembly and annotation of 12 fungi associated with fruit tree decline syndrome in Ontario, Canada.</title>
        <authorList>
            <person name="Sulman M."/>
            <person name="Ellouze W."/>
            <person name="Ilyukhin E."/>
        </authorList>
    </citation>
    <scope>NUCLEOTIDE SEQUENCE [LARGE SCALE GENOMIC DNA]</scope>
    <source>
        <strain evidence="5 6">M11/M66-122</strain>
    </source>
</reference>
<evidence type="ECO:0000313" key="5">
    <source>
        <dbReference type="EMBL" id="KAK7756736.1"/>
    </source>
</evidence>
<dbReference type="NCBIfam" id="NF005685">
    <property type="entry name" value="PRK07483.1"/>
    <property type="match status" value="1"/>
</dbReference>
<dbReference type="InterPro" id="IPR015422">
    <property type="entry name" value="PyrdxlP-dep_Trfase_small"/>
</dbReference>
<gene>
    <name evidence="5" type="ORF">SLS62_001179</name>
</gene>
<dbReference type="InterPro" id="IPR015424">
    <property type="entry name" value="PyrdxlP-dep_Trfase"/>
</dbReference>
<evidence type="ECO:0000256" key="4">
    <source>
        <dbReference type="RuleBase" id="RU003560"/>
    </source>
</evidence>
<sequence length="453" mass="49104">MACLSPSAVLHRNLHEEFPRVVRGQGSYLVLDDGRRILDASGGAAVSCIGHGDSRVRQAIAAQLDKIEYAATTFYTTDVCEELCRELLSSTAGEMTRAYIVNSGSEAMEAAMKLARQYFLEKDTPEPSRTRFIARNQSYHGTTLGSLSMGGHASRRAKFEPMLLDNITKVAPCFPYRHQGLGESDEEYVSRLAGELDQEFQRVGPENVCAFVAEPVVGAALGCVPAVSGYFQAMRAVCDKYGALLILDEVMCGIGRTGTMHAWQQEGIVPDIQTIGKCLGGGYQPIAGLLLHKRVVDVFMNGSGAFVHGHTYQGHPIACAAALEVQRIIGKDNLLQNVVDMGALLSKRIHELLSEHPNVGNIRGRGLFWGIELVADKLTKEPFPPSAGVALGLAEFGLKEPYCVAVYPSSGTVDGIKGDHIILSPAYNTTAIEIEDIVARVHRLIHDYFAVSK</sequence>
<keyword evidence="3 4" id="KW-0663">Pyridoxal phosphate</keyword>
<dbReference type="GO" id="GO:0005829">
    <property type="term" value="C:cytosol"/>
    <property type="evidence" value="ECO:0007669"/>
    <property type="project" value="TreeGrafter"/>
</dbReference>
<dbReference type="Proteomes" id="UP001320420">
    <property type="component" value="Unassembled WGS sequence"/>
</dbReference>
<dbReference type="EMBL" id="JAKJXP020000005">
    <property type="protein sequence ID" value="KAK7756736.1"/>
    <property type="molecule type" value="Genomic_DNA"/>
</dbReference>
<dbReference type="InterPro" id="IPR005814">
    <property type="entry name" value="Aminotrans_3"/>
</dbReference>
<protein>
    <recommendedName>
        <fullName evidence="7">Aminotransferase</fullName>
    </recommendedName>
</protein>
<dbReference type="PANTHER" id="PTHR43094:SF1">
    <property type="entry name" value="AMINOTRANSFERASE CLASS-III"/>
    <property type="match status" value="1"/>
</dbReference>
<evidence type="ECO:0008006" key="7">
    <source>
        <dbReference type="Google" id="ProtNLM"/>
    </source>
</evidence>
<dbReference type="Pfam" id="PF00202">
    <property type="entry name" value="Aminotran_3"/>
    <property type="match status" value="1"/>
</dbReference>
<proteinExistence type="inferred from homology"/>
<dbReference type="InterPro" id="IPR015421">
    <property type="entry name" value="PyrdxlP-dep_Trfase_major"/>
</dbReference>
<dbReference type="PANTHER" id="PTHR43094">
    <property type="entry name" value="AMINOTRANSFERASE"/>
    <property type="match status" value="1"/>
</dbReference>
<evidence type="ECO:0000256" key="3">
    <source>
        <dbReference type="ARBA" id="ARBA00022898"/>
    </source>
</evidence>
<comment type="similarity">
    <text evidence="2 4">Belongs to the class-III pyridoxal-phosphate-dependent aminotransferase family.</text>
</comment>
<organism evidence="5 6">
    <name type="scientific">Diatrype stigma</name>
    <dbReference type="NCBI Taxonomy" id="117547"/>
    <lineage>
        <taxon>Eukaryota</taxon>
        <taxon>Fungi</taxon>
        <taxon>Dikarya</taxon>
        <taxon>Ascomycota</taxon>
        <taxon>Pezizomycotina</taxon>
        <taxon>Sordariomycetes</taxon>
        <taxon>Xylariomycetidae</taxon>
        <taxon>Xylariales</taxon>
        <taxon>Diatrypaceae</taxon>
        <taxon>Diatrype</taxon>
    </lineage>
</organism>
<dbReference type="GO" id="GO:0008483">
    <property type="term" value="F:transaminase activity"/>
    <property type="evidence" value="ECO:0007669"/>
    <property type="project" value="InterPro"/>
</dbReference>
<keyword evidence="6" id="KW-1185">Reference proteome</keyword>
<evidence type="ECO:0000256" key="2">
    <source>
        <dbReference type="ARBA" id="ARBA00008954"/>
    </source>
</evidence>
<dbReference type="Gene3D" id="3.40.640.10">
    <property type="entry name" value="Type I PLP-dependent aspartate aminotransferase-like (Major domain)"/>
    <property type="match status" value="1"/>
</dbReference>
<comment type="cofactor">
    <cofactor evidence="1">
        <name>pyridoxal 5'-phosphate</name>
        <dbReference type="ChEBI" id="CHEBI:597326"/>
    </cofactor>
</comment>
<dbReference type="AlphaFoldDB" id="A0AAN9V084"/>
<accession>A0AAN9V084</accession>
<evidence type="ECO:0000313" key="6">
    <source>
        <dbReference type="Proteomes" id="UP001320420"/>
    </source>
</evidence>
<dbReference type="SUPFAM" id="SSF53383">
    <property type="entry name" value="PLP-dependent transferases"/>
    <property type="match status" value="1"/>
</dbReference>
<comment type="caution">
    <text evidence="5">The sequence shown here is derived from an EMBL/GenBank/DDBJ whole genome shotgun (WGS) entry which is preliminary data.</text>
</comment>
<dbReference type="GO" id="GO:0030170">
    <property type="term" value="F:pyridoxal phosphate binding"/>
    <property type="evidence" value="ECO:0007669"/>
    <property type="project" value="InterPro"/>
</dbReference>